<feature type="transmembrane region" description="Helical" evidence="6">
    <location>
        <begin position="113"/>
        <end position="133"/>
    </location>
</feature>
<dbReference type="EMBL" id="AORI01000005">
    <property type="protein sequence ID" value="ENY69123.1"/>
    <property type="molecule type" value="Genomic_DNA"/>
</dbReference>
<keyword evidence="2" id="KW-1003">Cell membrane</keyword>
<accession>N9VBR9</accession>
<keyword evidence="4 6" id="KW-1133">Transmembrane helix</keyword>
<evidence type="ECO:0000256" key="2">
    <source>
        <dbReference type="ARBA" id="ARBA00022475"/>
    </source>
</evidence>
<gene>
    <name evidence="7" type="ORF">MAU_1640</name>
</gene>
<reference evidence="7 8" key="1">
    <citation type="journal article" date="2013" name="Genome Announc.">
        <title>Draft Genome Sequences of Mycoplasma auris and Mycoplasma yeatsii, Two Species of the Ear Canal of Caprinae.</title>
        <authorList>
            <person name="Dordet-Frisoni E."/>
            <person name="Baranowski E."/>
            <person name="Barre A."/>
            <person name="Blanchard A."/>
            <person name="Breton M."/>
            <person name="Couture C."/>
            <person name="Dupuy V."/>
            <person name="Gaurivaud P."/>
            <person name="Jacob D."/>
            <person name="Lemaitre C."/>
            <person name="Manso-Silvan L."/>
            <person name="Nikolski M."/>
            <person name="Nouvel L.X."/>
            <person name="Poumarat F."/>
            <person name="Sirand-Pugnet P."/>
            <person name="Thebault P."/>
            <person name="Theil S."/>
            <person name="Thiaucourt F."/>
            <person name="Citti C."/>
            <person name="Tardy F."/>
        </authorList>
    </citation>
    <scope>NUCLEOTIDE SEQUENCE [LARGE SCALE GENOMIC DNA]</scope>
    <source>
        <strain evidence="7 8">15026</strain>
    </source>
</reference>
<dbReference type="RefSeq" id="WP_004423667.1">
    <property type="nucleotide sequence ID" value="NZ_AORI01000005.1"/>
</dbReference>
<dbReference type="GO" id="GO:0022857">
    <property type="term" value="F:transmembrane transporter activity"/>
    <property type="evidence" value="ECO:0007669"/>
    <property type="project" value="InterPro"/>
</dbReference>
<evidence type="ECO:0000313" key="7">
    <source>
        <dbReference type="EMBL" id="ENY69123.1"/>
    </source>
</evidence>
<evidence type="ECO:0000313" key="8">
    <source>
        <dbReference type="Proteomes" id="UP000013131"/>
    </source>
</evidence>
<feature type="transmembrane region" description="Helical" evidence="6">
    <location>
        <begin position="367"/>
        <end position="387"/>
    </location>
</feature>
<dbReference type="eggNOG" id="COG4603">
    <property type="taxonomic scope" value="Bacteria"/>
</dbReference>
<dbReference type="Pfam" id="PF02653">
    <property type="entry name" value="BPD_transp_2"/>
    <property type="match status" value="1"/>
</dbReference>
<evidence type="ECO:0000256" key="3">
    <source>
        <dbReference type="ARBA" id="ARBA00022692"/>
    </source>
</evidence>
<dbReference type="CDD" id="cd06580">
    <property type="entry name" value="TM_PBP1_transp_TpRbsC_like"/>
    <property type="match status" value="1"/>
</dbReference>
<feature type="transmembrane region" description="Helical" evidence="6">
    <location>
        <begin position="237"/>
        <end position="256"/>
    </location>
</feature>
<dbReference type="GO" id="GO:0005886">
    <property type="term" value="C:plasma membrane"/>
    <property type="evidence" value="ECO:0007669"/>
    <property type="project" value="UniProtKB-SubCell"/>
</dbReference>
<feature type="transmembrane region" description="Helical" evidence="6">
    <location>
        <begin position="326"/>
        <end position="347"/>
    </location>
</feature>
<feature type="transmembrane region" description="Helical" evidence="6">
    <location>
        <begin position="285"/>
        <end position="306"/>
    </location>
</feature>
<feature type="transmembrane region" description="Helical" evidence="6">
    <location>
        <begin position="145"/>
        <end position="167"/>
    </location>
</feature>
<dbReference type="STRING" id="1188233.MAU_1640"/>
<dbReference type="PANTHER" id="PTHR47089">
    <property type="entry name" value="ABC TRANSPORTER, PERMEASE PROTEIN"/>
    <property type="match status" value="1"/>
</dbReference>
<dbReference type="PANTHER" id="PTHR47089:SF1">
    <property type="entry name" value="GUANOSINE ABC TRANSPORTER PERMEASE PROTEIN NUPP"/>
    <property type="match status" value="1"/>
</dbReference>
<organism evidence="7 8">
    <name type="scientific">Metamycoplasma auris 15026</name>
    <dbReference type="NCBI Taxonomy" id="1188233"/>
    <lineage>
        <taxon>Bacteria</taxon>
        <taxon>Bacillati</taxon>
        <taxon>Mycoplasmatota</taxon>
        <taxon>Mycoplasmoidales</taxon>
        <taxon>Metamycoplasmataceae</taxon>
        <taxon>Metamycoplasma</taxon>
    </lineage>
</organism>
<comment type="caution">
    <text evidence="7">The sequence shown here is derived from an EMBL/GenBank/DDBJ whole genome shotgun (WGS) entry which is preliminary data.</text>
</comment>
<evidence type="ECO:0000256" key="6">
    <source>
        <dbReference type="SAM" id="Phobius"/>
    </source>
</evidence>
<keyword evidence="5 6" id="KW-0472">Membrane</keyword>
<name>N9VBR9_9BACT</name>
<evidence type="ECO:0000256" key="5">
    <source>
        <dbReference type="ARBA" id="ARBA00023136"/>
    </source>
</evidence>
<dbReference type="AlphaFoldDB" id="N9VBR9"/>
<proteinExistence type="predicted"/>
<dbReference type="PATRIC" id="fig|1188233.3.peg.165"/>
<protein>
    <submittedName>
        <fullName evidence="7">Sugar ABC transporter, permease</fullName>
    </submittedName>
</protein>
<feature type="transmembrane region" description="Helical" evidence="6">
    <location>
        <begin position="88"/>
        <end position="107"/>
    </location>
</feature>
<feature type="transmembrane region" description="Helical" evidence="6">
    <location>
        <begin position="173"/>
        <end position="194"/>
    </location>
</feature>
<comment type="subcellular location">
    <subcellularLocation>
        <location evidence="1">Cell membrane</location>
        <topology evidence="1">Multi-pass membrane protein</topology>
    </subcellularLocation>
</comment>
<dbReference type="InterPro" id="IPR001851">
    <property type="entry name" value="ABC_transp_permease"/>
</dbReference>
<keyword evidence="3 6" id="KW-0812">Transmembrane</keyword>
<sequence>MTAIKNKNKSPNPLNKFTNWMSNFIKMDKTKSTGRKVASSLWALFFGILVAYIYILLSKTIGKNSFPDPIAIIRGIFNSFDSLNRETILKYFLVFGFSSIACALSFKAGLFNIGVPGQMMITGVVNFSIFIRLGYKDKNVVPGHVVLLALLFSIAVAFLVGLIAGVLKAHLNVHEVISTIMLNWIIVGIASLLFKQGSASVVWKHLSQQEIQQYFADAQTGIKDGAIKISDAARRTFIIIGMIALFGLAISVEFIFNHTSLGYKIRMQGISKTNGKYMGVNDKRITIFVLGISAAIAGLAGFYNYIALKTPEFSGVGEPLNLGFEAIAISLLALNSPIGSLFSSLFYTTLYSSTSTLQLDPVYLESYDIQVITSIILYFAALSVMFTQFQPIRYFRRQFSLWSDKRYLANYKLNRLKNKKIKLIAKANIFINKIQLLIDEKNYDSLFKKLENKYKSFVKEINAINMLIAKSQIEVERANSYFELQKKLYIAKKALNVEEITLIKNEIKVHNTETKKLLDKKLEISPLTAELIPLENIELSKDKISNKKKIKLLRKELVQLTNQFLSQAMNYKNTDDQTIEQFELINKEKFRVNGELNALGSTKKFNIKQQKTALIKNNKFEYKEILDFIVFERKQFRMSLREAK</sequence>
<keyword evidence="8" id="KW-1185">Reference proteome</keyword>
<dbReference type="Proteomes" id="UP000013131">
    <property type="component" value="Unassembled WGS sequence"/>
</dbReference>
<evidence type="ECO:0000256" key="4">
    <source>
        <dbReference type="ARBA" id="ARBA00022989"/>
    </source>
</evidence>
<evidence type="ECO:0000256" key="1">
    <source>
        <dbReference type="ARBA" id="ARBA00004651"/>
    </source>
</evidence>
<dbReference type="OrthoDB" id="45037at2"/>
<feature type="transmembrane region" description="Helical" evidence="6">
    <location>
        <begin position="37"/>
        <end position="57"/>
    </location>
</feature>